<name>A0A1F7J3Q9_9BACT</name>
<reference evidence="1 2" key="1">
    <citation type="journal article" date="2016" name="Nat. Commun.">
        <title>Thousands of microbial genomes shed light on interconnected biogeochemical processes in an aquifer system.</title>
        <authorList>
            <person name="Anantharaman K."/>
            <person name="Brown C.T."/>
            <person name="Hug L.A."/>
            <person name="Sharon I."/>
            <person name="Castelle C.J."/>
            <person name="Probst A.J."/>
            <person name="Thomas B.C."/>
            <person name="Singh A."/>
            <person name="Wilkins M.J."/>
            <person name="Karaoz U."/>
            <person name="Brodie E.L."/>
            <person name="Williams K.H."/>
            <person name="Hubbard S.S."/>
            <person name="Banfield J.F."/>
        </authorList>
    </citation>
    <scope>NUCLEOTIDE SEQUENCE [LARGE SCALE GENOMIC DNA]</scope>
</reference>
<gene>
    <name evidence="1" type="ORF">A3B50_00350</name>
</gene>
<dbReference type="EMBL" id="MGAQ01000020">
    <property type="protein sequence ID" value="OGK50219.1"/>
    <property type="molecule type" value="Genomic_DNA"/>
</dbReference>
<protein>
    <submittedName>
        <fullName evidence="1">Uncharacterized protein</fullName>
    </submittedName>
</protein>
<organism evidence="1 2">
    <name type="scientific">Candidatus Roizmanbacteria bacterium RIFCSPLOWO2_01_FULL_40_42</name>
    <dbReference type="NCBI Taxonomy" id="1802066"/>
    <lineage>
        <taxon>Bacteria</taxon>
        <taxon>Candidatus Roizmaniibacteriota</taxon>
    </lineage>
</organism>
<comment type="caution">
    <text evidence="1">The sequence shown here is derived from an EMBL/GenBank/DDBJ whole genome shotgun (WGS) entry which is preliminary data.</text>
</comment>
<proteinExistence type="predicted"/>
<dbReference type="AlphaFoldDB" id="A0A1F7J3Q9"/>
<evidence type="ECO:0000313" key="1">
    <source>
        <dbReference type="EMBL" id="OGK50219.1"/>
    </source>
</evidence>
<accession>A0A1F7J3Q9</accession>
<evidence type="ECO:0000313" key="2">
    <source>
        <dbReference type="Proteomes" id="UP000178558"/>
    </source>
</evidence>
<sequence>MSNAETGRSKSDPLVVFNEILGSDVNTLGILRDLPDLNHKRSMINAKLKTAIKDEITELRTQERILEEIKGRWGSRIKTIETEVSEHDINIRARQEALEQQVTDGFQTGALGVDTVIYARGLLEGFSFEDGFNLEEAAEELAIFKKLQPGAQILLYSWWPTDESRNIRIHGGGILDAGPVVEIVPQYNESFYNLDVIFSFNNGKMDRRHAKEVLGGGKHLGHNVALDEDEIFRIVSAWAEHAIDFFTPRFNKRTKQNESPYPFFAISTLTILDRLPLSLPRYAEAKALILELAEQRLKADPTDTLMLKALPDIRALATSV</sequence>
<dbReference type="Proteomes" id="UP000178558">
    <property type="component" value="Unassembled WGS sequence"/>
</dbReference>